<dbReference type="GO" id="GO:0010738">
    <property type="term" value="P:regulation of protein kinase A signaling"/>
    <property type="evidence" value="ECO:0007669"/>
    <property type="project" value="TreeGrafter"/>
</dbReference>
<keyword evidence="3" id="KW-0963">Cytoplasm</keyword>
<evidence type="ECO:0000313" key="10">
    <source>
        <dbReference type="Proteomes" id="UP001295444"/>
    </source>
</evidence>
<evidence type="ECO:0000259" key="8">
    <source>
        <dbReference type="Pfam" id="PF10470"/>
    </source>
</evidence>
<keyword evidence="10" id="KW-1185">Reference proteome</keyword>
<dbReference type="SUPFAM" id="SSF55144">
    <property type="entry name" value="LigT-like"/>
    <property type="match status" value="1"/>
</dbReference>
<comment type="subunit">
    <text evidence="5">Binds cAMP-dependent protein kinase (PKA). Interacts with PRKCA; only the cytoplasmic form is capable of interacting with PRKCA.</text>
</comment>
<dbReference type="Pfam" id="PF10469">
    <property type="entry name" value="AKAP7_NLS"/>
    <property type="match status" value="1"/>
</dbReference>
<dbReference type="Gene3D" id="3.90.1140.10">
    <property type="entry name" value="Cyclic phosphodiesterase"/>
    <property type="match status" value="1"/>
</dbReference>
<feature type="domain" description="A-kinase anchor protein 7 RI-RII subunit-binding" evidence="8">
    <location>
        <begin position="365"/>
        <end position="411"/>
    </location>
</feature>
<feature type="compositionally biased region" description="Basic residues" evidence="6">
    <location>
        <begin position="88"/>
        <end position="100"/>
    </location>
</feature>
<name>A0AAD1RE65_PELCU</name>
<keyword evidence="4" id="KW-0539">Nucleus</keyword>
<evidence type="ECO:0000313" key="9">
    <source>
        <dbReference type="EMBL" id="CAH2250084.1"/>
    </source>
</evidence>
<evidence type="ECO:0000256" key="5">
    <source>
        <dbReference type="ARBA" id="ARBA00038702"/>
    </source>
</evidence>
<sequence>MIGIIRARWASVFTVTFRGTASRALRDVDRQTTPIAWLRARLPATSMEHGTPLSEPPLEALTVTGGVGTSAQQEETEKPLNTEEDTQKKKRFRRRYRKPKSQVQESKPKHSFLAELPFANVDIGAAFEIPKTLEKKGKNKRKINHLSENKEDDMSKKKKTANYFVSVPISNPKILGDIQTFQDAVLEKDERLTRAMIPKGSFHITLFVMHLSNEDEVNLAMSALLESKKPIENVLEGKEVVLTFHGVDEFKHEVVYGKIREGESVDTLTKIAEIMVKIFQEKGIITVGYKGFVPHLTFLKLSRAPKLRKQGIKKIDPRLYNDFQDHYFGDDTLFRIDLCSMLKKRQSGGYYHTEASIYIGQKNGREPDEAELMSLSKRLVENAVLKAVQQYIEETQTKTKQTDGISIETANNEKK</sequence>
<dbReference type="EMBL" id="OW240913">
    <property type="protein sequence ID" value="CAH2250084.1"/>
    <property type="molecule type" value="Genomic_DNA"/>
</dbReference>
<dbReference type="PANTHER" id="PTHR15934">
    <property type="entry name" value="RNA 2',3'-CYCLIC PHOSPHODIESTERASE"/>
    <property type="match status" value="1"/>
</dbReference>
<dbReference type="GO" id="GO:0005829">
    <property type="term" value="C:cytosol"/>
    <property type="evidence" value="ECO:0007669"/>
    <property type="project" value="TreeGrafter"/>
</dbReference>
<reference evidence="9" key="1">
    <citation type="submission" date="2022-03" db="EMBL/GenBank/DDBJ databases">
        <authorList>
            <person name="Alioto T."/>
            <person name="Alioto T."/>
            <person name="Gomez Garrido J."/>
        </authorList>
    </citation>
    <scope>NUCLEOTIDE SEQUENCE</scope>
</reference>
<dbReference type="PANTHER" id="PTHR15934:SF6">
    <property type="entry name" value="A-KINASE ANCHOR PROTEIN 7 ISOFORM GAMMA"/>
    <property type="match status" value="1"/>
</dbReference>
<proteinExistence type="predicted"/>
<dbReference type="AlphaFoldDB" id="A0AAD1RE65"/>
<dbReference type="Proteomes" id="UP001295444">
    <property type="component" value="Chromosome 02"/>
</dbReference>
<evidence type="ECO:0000256" key="2">
    <source>
        <dbReference type="ARBA" id="ARBA00004496"/>
    </source>
</evidence>
<dbReference type="InterPro" id="IPR019511">
    <property type="entry name" value="AKAP7_RI-RII-bd_dom"/>
</dbReference>
<dbReference type="InterPro" id="IPR019510">
    <property type="entry name" value="AKAP7-like_phosphoesterase"/>
</dbReference>
<dbReference type="FunFam" id="3.90.1140.10:FF:000004">
    <property type="entry name" value="A-kinase anchoring protein 7 isoform X1"/>
    <property type="match status" value="1"/>
</dbReference>
<dbReference type="GO" id="GO:0005634">
    <property type="term" value="C:nucleus"/>
    <property type="evidence" value="ECO:0007669"/>
    <property type="project" value="UniProtKB-SubCell"/>
</dbReference>
<organism evidence="9 10">
    <name type="scientific">Pelobates cultripes</name>
    <name type="common">Western spadefoot toad</name>
    <dbReference type="NCBI Taxonomy" id="61616"/>
    <lineage>
        <taxon>Eukaryota</taxon>
        <taxon>Metazoa</taxon>
        <taxon>Chordata</taxon>
        <taxon>Craniata</taxon>
        <taxon>Vertebrata</taxon>
        <taxon>Euteleostomi</taxon>
        <taxon>Amphibia</taxon>
        <taxon>Batrachia</taxon>
        <taxon>Anura</taxon>
        <taxon>Pelobatoidea</taxon>
        <taxon>Pelobatidae</taxon>
        <taxon>Pelobates</taxon>
    </lineage>
</organism>
<evidence type="ECO:0000256" key="4">
    <source>
        <dbReference type="ARBA" id="ARBA00023242"/>
    </source>
</evidence>
<evidence type="ECO:0000256" key="1">
    <source>
        <dbReference type="ARBA" id="ARBA00004123"/>
    </source>
</evidence>
<feature type="compositionally biased region" description="Basic and acidic residues" evidence="6">
    <location>
        <begin position="75"/>
        <end position="87"/>
    </location>
</feature>
<feature type="domain" description="A-kinase anchor protein 7-like phosphoesterase" evidence="7">
    <location>
        <begin position="162"/>
        <end position="357"/>
    </location>
</feature>
<accession>A0AAD1RE65</accession>
<evidence type="ECO:0000256" key="6">
    <source>
        <dbReference type="SAM" id="MobiDB-lite"/>
    </source>
</evidence>
<dbReference type="Pfam" id="PF10470">
    <property type="entry name" value="AKAP7_RIRII_bdg"/>
    <property type="match status" value="1"/>
</dbReference>
<evidence type="ECO:0000256" key="3">
    <source>
        <dbReference type="ARBA" id="ARBA00022490"/>
    </source>
</evidence>
<dbReference type="InterPro" id="IPR052641">
    <property type="entry name" value="AKAP7_isoform_gamma"/>
</dbReference>
<gene>
    <name evidence="9" type="ORF">PECUL_23A020352</name>
</gene>
<dbReference type="InterPro" id="IPR009097">
    <property type="entry name" value="Cyclic_Pdiesterase"/>
</dbReference>
<feature type="region of interest" description="Disordered" evidence="6">
    <location>
        <begin position="67"/>
        <end position="108"/>
    </location>
</feature>
<dbReference type="GO" id="GO:0034237">
    <property type="term" value="F:protein kinase A regulatory subunit binding"/>
    <property type="evidence" value="ECO:0007669"/>
    <property type="project" value="TreeGrafter"/>
</dbReference>
<comment type="subcellular location">
    <subcellularLocation>
        <location evidence="2">Cytoplasm</location>
    </subcellularLocation>
    <subcellularLocation>
        <location evidence="1">Nucleus</location>
    </subcellularLocation>
</comment>
<protein>
    <submittedName>
        <fullName evidence="9">A-kinase anchoring 7 isoform X2</fullName>
    </submittedName>
</protein>
<evidence type="ECO:0000259" key="7">
    <source>
        <dbReference type="Pfam" id="PF10469"/>
    </source>
</evidence>